<keyword evidence="4" id="KW-1185">Reference proteome</keyword>
<accession>A0AAU9KRY7</accession>
<dbReference type="EMBL" id="CAKLCB010000381">
    <property type="protein sequence ID" value="CAH0521542.1"/>
    <property type="molecule type" value="Genomic_DNA"/>
</dbReference>
<dbReference type="AlphaFoldDB" id="A0AAU9KRY7"/>
<evidence type="ECO:0000313" key="5">
    <source>
        <dbReference type="Proteomes" id="UP001160483"/>
    </source>
</evidence>
<evidence type="ECO:0008006" key="6">
    <source>
        <dbReference type="Google" id="ProtNLM"/>
    </source>
</evidence>
<proteinExistence type="predicted"/>
<comment type="caution">
    <text evidence="2">The sequence shown here is derived from an EMBL/GenBank/DDBJ whole genome shotgun (WGS) entry which is preliminary data.</text>
</comment>
<sequence>MLRSISLLPSCNIILPIQTTTRNFAKKSVSPLQSVLRPIHFEHEKDDTADRPFRIIGVRDVEVLDWEYPTRLETDEKNKNRVLRNRFGSSNFISLWIDKLDEVESYLKQQKVPYASEGIVKGPDGHDVLVIPPSDDGSSIEFFNLCDNPTMVELVQATPEIIKEYVEDNEEIEGDEDLEIERNEKVSSLKA</sequence>
<gene>
    <name evidence="3" type="ORF">PBS001_LOCUS7988</name>
    <name evidence="2" type="ORF">PBS003_LOCUS1985</name>
</gene>
<name>A0AAU9KRY7_9STRA</name>
<feature type="compositionally biased region" description="Basic and acidic residues" evidence="1">
    <location>
        <begin position="180"/>
        <end position="191"/>
    </location>
</feature>
<organism evidence="2 5">
    <name type="scientific">Peronospora belbahrii</name>
    <dbReference type="NCBI Taxonomy" id="622444"/>
    <lineage>
        <taxon>Eukaryota</taxon>
        <taxon>Sar</taxon>
        <taxon>Stramenopiles</taxon>
        <taxon>Oomycota</taxon>
        <taxon>Peronosporomycetes</taxon>
        <taxon>Peronosporales</taxon>
        <taxon>Peronosporaceae</taxon>
        <taxon>Peronospora</taxon>
    </lineage>
</organism>
<evidence type="ECO:0000313" key="2">
    <source>
        <dbReference type="EMBL" id="CAH0475154.1"/>
    </source>
</evidence>
<evidence type="ECO:0000256" key="1">
    <source>
        <dbReference type="SAM" id="MobiDB-lite"/>
    </source>
</evidence>
<dbReference type="EMBL" id="CAKKTJ010000121">
    <property type="protein sequence ID" value="CAH0475154.1"/>
    <property type="molecule type" value="Genomic_DNA"/>
</dbReference>
<protein>
    <recommendedName>
        <fullName evidence="6">VOC domain-containing protein</fullName>
    </recommendedName>
</protein>
<feature type="region of interest" description="Disordered" evidence="1">
    <location>
        <begin position="172"/>
        <end position="191"/>
    </location>
</feature>
<evidence type="ECO:0000313" key="3">
    <source>
        <dbReference type="EMBL" id="CAH0521542.1"/>
    </source>
</evidence>
<evidence type="ECO:0000313" key="4">
    <source>
        <dbReference type="Proteomes" id="UP001158986"/>
    </source>
</evidence>
<reference evidence="2 4" key="1">
    <citation type="submission" date="2021-11" db="EMBL/GenBank/DDBJ databases">
        <authorList>
            <person name="Islam A."/>
            <person name="Islam S."/>
            <person name="Flora M.S."/>
            <person name="Rahman M."/>
            <person name="Ziaur R.M."/>
            <person name="Epstein J.H."/>
            <person name="Hassan M."/>
            <person name="Klassen M."/>
            <person name="Woodard K."/>
            <person name="Webb A."/>
            <person name="Webby R.J."/>
            <person name="El Zowalaty M.E."/>
        </authorList>
    </citation>
    <scope>NUCLEOTIDE SEQUENCE</scope>
    <source>
        <strain evidence="3">Pbs1</strain>
        <strain evidence="2">Pbs3</strain>
    </source>
</reference>
<dbReference type="Proteomes" id="UP001160483">
    <property type="component" value="Unassembled WGS sequence"/>
</dbReference>
<dbReference type="Proteomes" id="UP001158986">
    <property type="component" value="Unassembled WGS sequence"/>
</dbReference>